<evidence type="ECO:0000313" key="3">
    <source>
        <dbReference type="EMBL" id="OGK01912.1"/>
    </source>
</evidence>
<dbReference type="Proteomes" id="UP000179243">
    <property type="component" value="Unassembled WGS sequence"/>
</dbReference>
<dbReference type="AlphaFoldDB" id="A0A1F7F5Q4"/>
<accession>A0A1F7F5Q4</accession>
<dbReference type="PANTHER" id="PTHR42856:SF1">
    <property type="entry name" value="ACYL-COENZYME A THIOESTERASE PAAI"/>
    <property type="match status" value="1"/>
</dbReference>
<dbReference type="CDD" id="cd03443">
    <property type="entry name" value="PaaI_thioesterase"/>
    <property type="match status" value="1"/>
</dbReference>
<evidence type="ECO:0000256" key="1">
    <source>
        <dbReference type="ARBA" id="ARBA00022801"/>
    </source>
</evidence>
<protein>
    <submittedName>
        <fullName evidence="3">Phenylacetic acid degradation protein</fullName>
    </submittedName>
</protein>
<dbReference type="PANTHER" id="PTHR42856">
    <property type="entry name" value="ACYL-COENZYME A THIOESTERASE PAAI"/>
    <property type="match status" value="1"/>
</dbReference>
<comment type="caution">
    <text evidence="3">The sequence shown here is derived from an EMBL/GenBank/DDBJ whole genome shotgun (WGS) entry which is preliminary data.</text>
</comment>
<dbReference type="InterPro" id="IPR029069">
    <property type="entry name" value="HotDog_dom_sf"/>
</dbReference>
<gene>
    <name evidence="3" type="ORF">A2519_05585</name>
</gene>
<dbReference type="SUPFAM" id="SSF54637">
    <property type="entry name" value="Thioesterase/thiol ester dehydrase-isomerase"/>
    <property type="match status" value="1"/>
</dbReference>
<dbReference type="GO" id="GO:0016289">
    <property type="term" value="F:acyl-CoA hydrolase activity"/>
    <property type="evidence" value="ECO:0007669"/>
    <property type="project" value="TreeGrafter"/>
</dbReference>
<evidence type="ECO:0000313" key="4">
    <source>
        <dbReference type="Proteomes" id="UP000179243"/>
    </source>
</evidence>
<dbReference type="InterPro" id="IPR003736">
    <property type="entry name" value="PAAI_dom"/>
</dbReference>
<dbReference type="NCBIfam" id="TIGR00369">
    <property type="entry name" value="unchar_dom_1"/>
    <property type="match status" value="1"/>
</dbReference>
<evidence type="ECO:0000259" key="2">
    <source>
        <dbReference type="Pfam" id="PF03061"/>
    </source>
</evidence>
<dbReference type="InterPro" id="IPR052723">
    <property type="entry name" value="Acyl-CoA_thioesterase_PaaI"/>
</dbReference>
<organism evidence="3 4">
    <name type="scientific">Candidatus Raymondbacteria bacterium RIFOXYD12_FULL_49_13</name>
    <dbReference type="NCBI Taxonomy" id="1817890"/>
    <lineage>
        <taxon>Bacteria</taxon>
        <taxon>Raymondiibacteriota</taxon>
    </lineage>
</organism>
<dbReference type="EMBL" id="MFYX01000116">
    <property type="protein sequence ID" value="OGK01912.1"/>
    <property type="molecule type" value="Genomic_DNA"/>
</dbReference>
<dbReference type="InterPro" id="IPR006683">
    <property type="entry name" value="Thioestr_dom"/>
</dbReference>
<keyword evidence="1" id="KW-0378">Hydrolase</keyword>
<dbReference type="Gene3D" id="3.10.129.10">
    <property type="entry name" value="Hotdog Thioesterase"/>
    <property type="match status" value="1"/>
</dbReference>
<feature type="domain" description="Thioesterase" evidence="2">
    <location>
        <begin position="44"/>
        <end position="116"/>
    </location>
</feature>
<sequence length="133" mass="14045">MEKILAYFKNDAFAAHNNIRLVEVAPGTATATMEITANHLNSLGTVQGGAIFTLADLAFAAASNAHGTVAVALNVSINFLKAVGVGTLYANATENSINPKVATYTVRVTNEKDELIATFEGLAYRKKDKAPFA</sequence>
<reference evidence="3 4" key="1">
    <citation type="journal article" date="2016" name="Nat. Commun.">
        <title>Thousands of microbial genomes shed light on interconnected biogeochemical processes in an aquifer system.</title>
        <authorList>
            <person name="Anantharaman K."/>
            <person name="Brown C.T."/>
            <person name="Hug L.A."/>
            <person name="Sharon I."/>
            <person name="Castelle C.J."/>
            <person name="Probst A.J."/>
            <person name="Thomas B.C."/>
            <person name="Singh A."/>
            <person name="Wilkins M.J."/>
            <person name="Karaoz U."/>
            <person name="Brodie E.L."/>
            <person name="Williams K.H."/>
            <person name="Hubbard S.S."/>
            <person name="Banfield J.F."/>
        </authorList>
    </citation>
    <scope>NUCLEOTIDE SEQUENCE [LARGE SCALE GENOMIC DNA]</scope>
</reference>
<dbReference type="Pfam" id="PF03061">
    <property type="entry name" value="4HBT"/>
    <property type="match status" value="1"/>
</dbReference>
<proteinExistence type="predicted"/>
<name>A0A1F7F5Q4_UNCRA</name>